<feature type="region of interest" description="Disordered" evidence="1">
    <location>
        <begin position="1"/>
        <end position="78"/>
    </location>
</feature>
<proteinExistence type="predicted"/>
<evidence type="ECO:0008006" key="4">
    <source>
        <dbReference type="Google" id="ProtNLM"/>
    </source>
</evidence>
<feature type="compositionally biased region" description="Basic residues" evidence="1">
    <location>
        <begin position="32"/>
        <end position="47"/>
    </location>
</feature>
<comment type="caution">
    <text evidence="2">The sequence shown here is derived from an EMBL/GenBank/DDBJ whole genome shotgun (WGS) entry which is preliminary data.</text>
</comment>
<gene>
    <name evidence="2" type="ORF">B0T10DRAFT_550783</name>
</gene>
<name>A0A9P8VYA5_9HYPO</name>
<sequence>MASFQTFRLVPMRDEKRGEKDEWAGLSDAKERRKRQNRINQRAKRQRQRLDEARKHEASLRPAEHVDSVTSSNPPTQLRSHAMAGSVVAEHHAYFPLTRDSQLLHVISFNVSRAILTNYFIICSIPLLTSRFCDVRRVFSLPSPQETASLPDPGTAVFATLPPCLMPTQIQQQVPHAGWVDLFPSPQMRDNLILALEKYDIDEEAFMVDLVGEALDSLCFGGEDEDETNPANTTGDENRLTNTSNVAESWIGESGLVSWSDPWDVTGWEVTELFAKKWGFLLQGCRDVVVAANTWREFRGEDPLAVEI</sequence>
<evidence type="ECO:0000313" key="3">
    <source>
        <dbReference type="Proteomes" id="UP000777438"/>
    </source>
</evidence>
<feature type="region of interest" description="Disordered" evidence="1">
    <location>
        <begin position="222"/>
        <end position="241"/>
    </location>
</feature>
<keyword evidence="3" id="KW-1185">Reference proteome</keyword>
<feature type="compositionally biased region" description="Basic and acidic residues" evidence="1">
    <location>
        <begin position="11"/>
        <end position="31"/>
    </location>
</feature>
<dbReference type="Pfam" id="PF11905">
    <property type="entry name" value="DUF3425"/>
    <property type="match status" value="1"/>
</dbReference>
<dbReference type="PANTHER" id="PTHR38116:SF9">
    <property type="entry name" value="BZIP DOMAIN-CONTAINING PROTEIN"/>
    <property type="match status" value="1"/>
</dbReference>
<dbReference type="PANTHER" id="PTHR38116">
    <property type="entry name" value="CHROMOSOME 7, WHOLE GENOME SHOTGUN SEQUENCE"/>
    <property type="match status" value="1"/>
</dbReference>
<accession>A0A9P8VYA5</accession>
<dbReference type="CDD" id="cd14688">
    <property type="entry name" value="bZIP_YAP"/>
    <property type="match status" value="1"/>
</dbReference>
<dbReference type="Proteomes" id="UP000777438">
    <property type="component" value="Unassembled WGS sequence"/>
</dbReference>
<evidence type="ECO:0000313" key="2">
    <source>
        <dbReference type="EMBL" id="KAH6884904.1"/>
    </source>
</evidence>
<feature type="compositionally biased region" description="Basic and acidic residues" evidence="1">
    <location>
        <begin position="48"/>
        <end position="67"/>
    </location>
</feature>
<dbReference type="InterPro" id="IPR021833">
    <property type="entry name" value="DUF3425"/>
</dbReference>
<feature type="compositionally biased region" description="Polar residues" evidence="1">
    <location>
        <begin position="68"/>
        <end position="78"/>
    </location>
</feature>
<feature type="compositionally biased region" description="Polar residues" evidence="1">
    <location>
        <begin position="229"/>
        <end position="241"/>
    </location>
</feature>
<evidence type="ECO:0000256" key="1">
    <source>
        <dbReference type="SAM" id="MobiDB-lite"/>
    </source>
</evidence>
<dbReference type="EMBL" id="JAGPYM010000019">
    <property type="protein sequence ID" value="KAH6884904.1"/>
    <property type="molecule type" value="Genomic_DNA"/>
</dbReference>
<organism evidence="2 3">
    <name type="scientific">Thelonectria olida</name>
    <dbReference type="NCBI Taxonomy" id="1576542"/>
    <lineage>
        <taxon>Eukaryota</taxon>
        <taxon>Fungi</taxon>
        <taxon>Dikarya</taxon>
        <taxon>Ascomycota</taxon>
        <taxon>Pezizomycotina</taxon>
        <taxon>Sordariomycetes</taxon>
        <taxon>Hypocreomycetidae</taxon>
        <taxon>Hypocreales</taxon>
        <taxon>Nectriaceae</taxon>
        <taxon>Thelonectria</taxon>
    </lineage>
</organism>
<dbReference type="OrthoDB" id="2245989at2759"/>
<protein>
    <recommendedName>
        <fullName evidence="4">BZIP domain-containing protein</fullName>
    </recommendedName>
</protein>
<reference evidence="2 3" key="1">
    <citation type="journal article" date="2021" name="Nat. Commun.">
        <title>Genetic determinants of endophytism in the Arabidopsis root mycobiome.</title>
        <authorList>
            <person name="Mesny F."/>
            <person name="Miyauchi S."/>
            <person name="Thiergart T."/>
            <person name="Pickel B."/>
            <person name="Atanasova L."/>
            <person name="Karlsson M."/>
            <person name="Huettel B."/>
            <person name="Barry K.W."/>
            <person name="Haridas S."/>
            <person name="Chen C."/>
            <person name="Bauer D."/>
            <person name="Andreopoulos W."/>
            <person name="Pangilinan J."/>
            <person name="LaButti K."/>
            <person name="Riley R."/>
            <person name="Lipzen A."/>
            <person name="Clum A."/>
            <person name="Drula E."/>
            <person name="Henrissat B."/>
            <person name="Kohler A."/>
            <person name="Grigoriev I.V."/>
            <person name="Martin F.M."/>
            <person name="Hacquard S."/>
        </authorList>
    </citation>
    <scope>NUCLEOTIDE SEQUENCE [LARGE SCALE GENOMIC DNA]</scope>
    <source>
        <strain evidence="2 3">MPI-CAGE-CH-0241</strain>
    </source>
</reference>
<dbReference type="AlphaFoldDB" id="A0A9P8VYA5"/>